<protein>
    <recommendedName>
        <fullName evidence="5">Flagellar protein FliT</fullName>
    </recommendedName>
</protein>
<comment type="caution">
    <text evidence="6">The sequence shown here is derived from an EMBL/GenBank/DDBJ whole genome shotgun (WGS) entry which is preliminary data.</text>
</comment>
<dbReference type="Pfam" id="PF05400">
    <property type="entry name" value="FliT"/>
    <property type="match status" value="1"/>
</dbReference>
<keyword evidence="4" id="KW-0143">Chaperone</keyword>
<dbReference type="AlphaFoldDB" id="A0AA37I6U7"/>
<evidence type="ECO:0000313" key="7">
    <source>
        <dbReference type="Proteomes" id="UP001055111"/>
    </source>
</evidence>
<keyword evidence="6" id="KW-0969">Cilium</keyword>
<reference evidence="6" key="1">
    <citation type="submission" date="2022-09" db="EMBL/GenBank/DDBJ databases">
        <title>Isolation and characterization of 3-chlorobenzoate degrading bacteria from soils in Shizuoka.</title>
        <authorList>
            <person name="Ifat A."/>
            <person name="Ogawa N."/>
            <person name="Kimbara K."/>
            <person name="Moriuchi R."/>
            <person name="Dohra H."/>
            <person name="Shintani M."/>
        </authorList>
    </citation>
    <scope>NUCLEOTIDE SEQUENCE</scope>
    <source>
        <strain evidence="6">19CS4-2</strain>
    </source>
</reference>
<dbReference type="RefSeq" id="WP_238209557.1">
    <property type="nucleotide sequence ID" value="NZ_BPUQ01000001.1"/>
</dbReference>
<evidence type="ECO:0000313" key="6">
    <source>
        <dbReference type="EMBL" id="GJH23133.1"/>
    </source>
</evidence>
<proteinExistence type="predicted"/>
<keyword evidence="6" id="KW-0282">Flagellum</keyword>
<comment type="subcellular location">
    <subcellularLocation>
        <location evidence="1">Cytoplasm</location>
        <location evidence="1">Cytosol</location>
    </subcellularLocation>
</comment>
<organism evidence="6 7">
    <name type="scientific">Caballeronia novacaledonica</name>
    <dbReference type="NCBI Taxonomy" id="1544861"/>
    <lineage>
        <taxon>Bacteria</taxon>
        <taxon>Pseudomonadati</taxon>
        <taxon>Pseudomonadota</taxon>
        <taxon>Betaproteobacteria</taxon>
        <taxon>Burkholderiales</taxon>
        <taxon>Burkholderiaceae</taxon>
        <taxon>Caballeronia</taxon>
    </lineage>
</organism>
<name>A0AA37I6U7_9BURK</name>
<evidence type="ECO:0000256" key="3">
    <source>
        <dbReference type="ARBA" id="ARBA00022795"/>
    </source>
</evidence>
<evidence type="ECO:0000256" key="1">
    <source>
        <dbReference type="ARBA" id="ARBA00004514"/>
    </source>
</evidence>
<sequence>MEQQEVIQRAWALTEAIEAAVAEQDWTRAAELTQARTPLVMQIGPEQSAEALMVIRKIQASIDSTMGHAQAANALLASGYRRSMERAQAAGRYQQAARF</sequence>
<dbReference type="EMBL" id="BPUS01000001">
    <property type="protein sequence ID" value="GJH23133.1"/>
    <property type="molecule type" value="Genomic_DNA"/>
</dbReference>
<keyword evidence="2" id="KW-0963">Cytoplasm</keyword>
<dbReference type="Proteomes" id="UP001055111">
    <property type="component" value="Unassembled WGS sequence"/>
</dbReference>
<gene>
    <name evidence="6" type="ORF">CBA19CS42_01475</name>
</gene>
<dbReference type="InterPro" id="IPR008622">
    <property type="entry name" value="FliT"/>
</dbReference>
<evidence type="ECO:0000256" key="2">
    <source>
        <dbReference type="ARBA" id="ARBA00022490"/>
    </source>
</evidence>
<accession>A0AA37I6U7</accession>
<evidence type="ECO:0000256" key="5">
    <source>
        <dbReference type="ARBA" id="ARBA00093797"/>
    </source>
</evidence>
<evidence type="ECO:0000256" key="4">
    <source>
        <dbReference type="ARBA" id="ARBA00023186"/>
    </source>
</evidence>
<keyword evidence="3" id="KW-1005">Bacterial flagellum biogenesis</keyword>
<keyword evidence="6" id="KW-0966">Cell projection</keyword>